<dbReference type="PROSITE" id="PS50110">
    <property type="entry name" value="RESPONSE_REGULATORY"/>
    <property type="match status" value="1"/>
</dbReference>
<dbReference type="RefSeq" id="WP_189075037.1">
    <property type="nucleotide sequence ID" value="NZ_BMQN01000034.1"/>
</dbReference>
<feature type="domain" description="Response regulatory" evidence="3">
    <location>
        <begin position="6"/>
        <end position="126"/>
    </location>
</feature>
<dbReference type="InterPro" id="IPR011006">
    <property type="entry name" value="CheY-like_superfamily"/>
</dbReference>
<dbReference type="PANTHER" id="PTHR44591">
    <property type="entry name" value="STRESS RESPONSE REGULATOR PROTEIN 1"/>
    <property type="match status" value="1"/>
</dbReference>
<evidence type="ECO:0000259" key="3">
    <source>
        <dbReference type="PROSITE" id="PS50110"/>
    </source>
</evidence>
<dbReference type="SMART" id="SM00448">
    <property type="entry name" value="REC"/>
    <property type="match status" value="1"/>
</dbReference>
<name>A0ABQ2SAK3_9DEIO</name>
<dbReference type="InterPro" id="IPR001789">
    <property type="entry name" value="Sig_transdc_resp-reg_receiver"/>
</dbReference>
<dbReference type="SUPFAM" id="SSF52172">
    <property type="entry name" value="CheY-like"/>
    <property type="match status" value="1"/>
</dbReference>
<feature type="modified residue" description="4-aspartylphosphate" evidence="2">
    <location>
        <position position="59"/>
    </location>
</feature>
<accession>A0ABQ2SAK3</accession>
<dbReference type="Gene3D" id="3.40.50.2300">
    <property type="match status" value="1"/>
</dbReference>
<dbReference type="InterPro" id="IPR050595">
    <property type="entry name" value="Bact_response_regulator"/>
</dbReference>
<dbReference type="Pfam" id="PF00072">
    <property type="entry name" value="Response_reg"/>
    <property type="match status" value="1"/>
</dbReference>
<proteinExistence type="predicted"/>
<comment type="caution">
    <text evidence="4">The sequence shown here is derived from an EMBL/GenBank/DDBJ whole genome shotgun (WGS) entry which is preliminary data.</text>
</comment>
<organism evidence="4 5">
    <name type="scientific">Deinococcus sedimenti</name>
    <dbReference type="NCBI Taxonomy" id="1867090"/>
    <lineage>
        <taxon>Bacteria</taxon>
        <taxon>Thermotogati</taxon>
        <taxon>Deinococcota</taxon>
        <taxon>Deinococci</taxon>
        <taxon>Deinococcales</taxon>
        <taxon>Deinococcaceae</taxon>
        <taxon>Deinococcus</taxon>
    </lineage>
</organism>
<evidence type="ECO:0000313" key="4">
    <source>
        <dbReference type="EMBL" id="GGS11287.1"/>
    </source>
</evidence>
<protein>
    <recommendedName>
        <fullName evidence="3">Response regulatory domain-containing protein</fullName>
    </recommendedName>
</protein>
<evidence type="ECO:0000313" key="5">
    <source>
        <dbReference type="Proteomes" id="UP000644548"/>
    </source>
</evidence>
<dbReference type="EMBL" id="BMQN01000034">
    <property type="protein sequence ID" value="GGS11287.1"/>
    <property type="molecule type" value="Genomic_DNA"/>
</dbReference>
<dbReference type="PANTHER" id="PTHR44591:SF3">
    <property type="entry name" value="RESPONSE REGULATORY DOMAIN-CONTAINING PROTEIN"/>
    <property type="match status" value="1"/>
</dbReference>
<reference evidence="5" key="1">
    <citation type="journal article" date="2019" name="Int. J. Syst. Evol. Microbiol.">
        <title>The Global Catalogue of Microorganisms (GCM) 10K type strain sequencing project: providing services to taxonomists for standard genome sequencing and annotation.</title>
        <authorList>
            <consortium name="The Broad Institute Genomics Platform"/>
            <consortium name="The Broad Institute Genome Sequencing Center for Infectious Disease"/>
            <person name="Wu L."/>
            <person name="Ma J."/>
        </authorList>
    </citation>
    <scope>NUCLEOTIDE SEQUENCE [LARGE SCALE GENOMIC DNA]</scope>
    <source>
        <strain evidence="5">JCM 31405</strain>
    </source>
</reference>
<evidence type="ECO:0000256" key="1">
    <source>
        <dbReference type="ARBA" id="ARBA00022553"/>
    </source>
</evidence>
<dbReference type="Proteomes" id="UP000644548">
    <property type="component" value="Unassembled WGS sequence"/>
</dbReference>
<evidence type="ECO:0000256" key="2">
    <source>
        <dbReference type="PROSITE-ProRule" id="PRU00169"/>
    </source>
</evidence>
<keyword evidence="1 2" id="KW-0597">Phosphoprotein</keyword>
<gene>
    <name evidence="4" type="ORF">GCM10008960_41580</name>
</gene>
<keyword evidence="5" id="KW-1185">Reference proteome</keyword>
<sequence>MSGPLRLLFIDDQETDLIFIEDLLTDTLLDVSFTARTSAADALQYLASTEILPHLIVLDLHLTGLSGLEFLAAVRYSKRTQCIPVVVRSGSADPQHHADALAAGAQTSLVKPFSYADQLAQMLDLYETWEHLRYDAKGHA</sequence>